<dbReference type="RefSeq" id="XP_003292038.1">
    <property type="nucleotide sequence ID" value="XM_003291990.1"/>
</dbReference>
<gene>
    <name evidence="4" type="ORF">DICPUDRAFT_156718</name>
</gene>
<proteinExistence type="predicted"/>
<dbReference type="GO" id="GO:0030247">
    <property type="term" value="F:polysaccharide binding"/>
    <property type="evidence" value="ECO:0000318"/>
    <property type="project" value="GO_Central"/>
</dbReference>
<dbReference type="GO" id="GO:0070492">
    <property type="term" value="F:oligosaccharide binding"/>
    <property type="evidence" value="ECO:0000318"/>
    <property type="project" value="GO_Central"/>
</dbReference>
<feature type="domain" description="F5/8 type C" evidence="3">
    <location>
        <begin position="12"/>
        <end position="156"/>
    </location>
</feature>
<dbReference type="GO" id="GO:0009986">
    <property type="term" value="C:cell surface"/>
    <property type="evidence" value="ECO:0000318"/>
    <property type="project" value="GO_Central"/>
</dbReference>
<evidence type="ECO:0000313" key="4">
    <source>
        <dbReference type="EMBL" id="EGC31439.1"/>
    </source>
</evidence>
<dbReference type="GO" id="GO:0098636">
    <property type="term" value="C:protein complex involved in cell adhesion"/>
    <property type="evidence" value="ECO:0000318"/>
    <property type="project" value="GO_Central"/>
</dbReference>
<dbReference type="PROSITE" id="PS01285">
    <property type="entry name" value="FA58C_1"/>
    <property type="match status" value="1"/>
</dbReference>
<dbReference type="Proteomes" id="UP000001064">
    <property type="component" value="Unassembled WGS sequence"/>
</dbReference>
<evidence type="ECO:0000256" key="1">
    <source>
        <dbReference type="ARBA" id="ARBA00022734"/>
    </source>
</evidence>
<protein>
    <recommendedName>
        <fullName evidence="3">F5/8 type C domain-containing protein</fullName>
    </recommendedName>
</protein>
<reference evidence="5" key="1">
    <citation type="journal article" date="2011" name="Genome Biol.">
        <title>Comparative genomics of the social amoebae Dictyostelium discoideum and Dictyostelium purpureum.</title>
        <authorList>
            <consortium name="US DOE Joint Genome Institute (JGI-PGF)"/>
            <person name="Sucgang R."/>
            <person name="Kuo A."/>
            <person name="Tian X."/>
            <person name="Salerno W."/>
            <person name="Parikh A."/>
            <person name="Feasley C.L."/>
            <person name="Dalin E."/>
            <person name="Tu H."/>
            <person name="Huang E."/>
            <person name="Barry K."/>
            <person name="Lindquist E."/>
            <person name="Shapiro H."/>
            <person name="Bruce D."/>
            <person name="Schmutz J."/>
            <person name="Salamov A."/>
            <person name="Fey P."/>
            <person name="Gaudet P."/>
            <person name="Anjard C."/>
            <person name="Babu M.M."/>
            <person name="Basu S."/>
            <person name="Bushmanova Y."/>
            <person name="van der Wel H."/>
            <person name="Katoh-Kurasawa M."/>
            <person name="Dinh C."/>
            <person name="Coutinho P.M."/>
            <person name="Saito T."/>
            <person name="Elias M."/>
            <person name="Schaap P."/>
            <person name="Kay R.R."/>
            <person name="Henrissat B."/>
            <person name="Eichinger L."/>
            <person name="Rivero F."/>
            <person name="Putnam N.H."/>
            <person name="West C.M."/>
            <person name="Loomis W.F."/>
            <person name="Chisholm R.L."/>
            <person name="Shaulsky G."/>
            <person name="Strassmann J.E."/>
            <person name="Queller D.C."/>
            <person name="Kuspa A."/>
            <person name="Grigoriev I.V."/>
        </authorList>
    </citation>
    <scope>NUCLEOTIDE SEQUENCE [LARGE SCALE GENOMIC DNA]</scope>
    <source>
        <strain evidence="5">QSDP1</strain>
    </source>
</reference>
<evidence type="ECO:0000256" key="2">
    <source>
        <dbReference type="ARBA" id="ARBA00022889"/>
    </source>
</evidence>
<dbReference type="FunCoup" id="F0ZX89">
    <property type="interactions" value="3"/>
</dbReference>
<dbReference type="InterPro" id="IPR000421">
    <property type="entry name" value="FA58C"/>
</dbReference>
<dbReference type="SUPFAM" id="SSF141086">
    <property type="entry name" value="Agglutinin HPA-like"/>
    <property type="match status" value="1"/>
</dbReference>
<dbReference type="SMART" id="SM00231">
    <property type="entry name" value="FA58C"/>
    <property type="match status" value="1"/>
</dbReference>
<name>F0ZX89_DICPU</name>
<evidence type="ECO:0000259" key="3">
    <source>
        <dbReference type="PROSITE" id="PS50022"/>
    </source>
</evidence>
<keyword evidence="5" id="KW-1185">Reference proteome</keyword>
<dbReference type="Pfam" id="PF09458">
    <property type="entry name" value="H_lectin"/>
    <property type="match status" value="1"/>
</dbReference>
<keyword evidence="1" id="KW-0430">Lectin</keyword>
<dbReference type="OrthoDB" id="5985199at2759"/>
<dbReference type="GeneID" id="10505780"/>
<dbReference type="Gene3D" id="2.60.40.2080">
    <property type="match status" value="1"/>
</dbReference>
<dbReference type="EMBL" id="GL871254">
    <property type="protein sequence ID" value="EGC31439.1"/>
    <property type="molecule type" value="Genomic_DNA"/>
</dbReference>
<dbReference type="GO" id="GO:0007010">
    <property type="term" value="P:cytoskeleton organization"/>
    <property type="evidence" value="ECO:0007669"/>
    <property type="project" value="UniProtKB-ARBA"/>
</dbReference>
<dbReference type="FunFam" id="2.60.120.260:FF:000016">
    <property type="entry name" value="Contactin-associated protein-like 4 isoform 1"/>
    <property type="match status" value="1"/>
</dbReference>
<dbReference type="PROSITE" id="PS50022">
    <property type="entry name" value="FA58C_3"/>
    <property type="match status" value="1"/>
</dbReference>
<dbReference type="InterPro" id="IPR037221">
    <property type="entry name" value="H-type_lectin_dom_sf"/>
</dbReference>
<dbReference type="KEGG" id="dpp:DICPUDRAFT_156718"/>
<dbReference type="VEuPathDB" id="AmoebaDB:DICPUDRAFT_156718"/>
<dbReference type="GO" id="GO:0098609">
    <property type="term" value="P:cell-cell adhesion"/>
    <property type="evidence" value="ECO:0000318"/>
    <property type="project" value="GO_Central"/>
</dbReference>
<dbReference type="InterPro" id="IPR052487">
    <property type="entry name" value="Galactose-binding_lectin"/>
</dbReference>
<dbReference type="CDD" id="cd00057">
    <property type="entry name" value="FA58C"/>
    <property type="match status" value="1"/>
</dbReference>
<dbReference type="Pfam" id="PF00754">
    <property type="entry name" value="F5_F8_type_C"/>
    <property type="match status" value="1"/>
</dbReference>
<dbReference type="GO" id="GO:0005737">
    <property type="term" value="C:cytoplasm"/>
    <property type="evidence" value="ECO:0007669"/>
    <property type="project" value="UniProtKB-ARBA"/>
</dbReference>
<evidence type="ECO:0000313" key="5">
    <source>
        <dbReference type="Proteomes" id="UP000001064"/>
    </source>
</evidence>
<keyword evidence="2" id="KW-0130">Cell adhesion</keyword>
<sequence>MSREIPAGSVSCLANALLNLRSSSDLNADHGAKNSVLNFMNSQDKSRFDGSEAWCASTNDPGQFLIAGSLVISEFVAIITQGRGDADQWVTSYKLRYSLDNVTWFDYNNGQVFNGNTDQYSIVVHVFPQPFRARSVSIHPVTYHNHIALRWELYAKPAESNIVQVGRTSIGDGALNSGSGHRETFRHINFDKPFNKIPMVALGTTQIDGSTDNGQLRYRVEAVNVSTTGFDAKFITWGSNILYDVTVNYIAVEK</sequence>
<dbReference type="PANTHER" id="PTHR46938:SF2">
    <property type="entry name" value="DISCOIDIN-2"/>
    <property type="match status" value="1"/>
</dbReference>
<dbReference type="InParanoid" id="F0ZX89"/>
<dbReference type="GO" id="GO:0046871">
    <property type="term" value="F:N-acetylgalactosamine binding"/>
    <property type="evidence" value="ECO:0000318"/>
    <property type="project" value="GO_Central"/>
</dbReference>
<dbReference type="InterPro" id="IPR019019">
    <property type="entry name" value="H-type_lectin_domain"/>
</dbReference>
<organism evidence="4 5">
    <name type="scientific">Dictyostelium purpureum</name>
    <name type="common">Slime mold</name>
    <dbReference type="NCBI Taxonomy" id="5786"/>
    <lineage>
        <taxon>Eukaryota</taxon>
        <taxon>Amoebozoa</taxon>
        <taxon>Evosea</taxon>
        <taxon>Eumycetozoa</taxon>
        <taxon>Dictyostelia</taxon>
        <taxon>Dictyosteliales</taxon>
        <taxon>Dictyosteliaceae</taxon>
        <taxon>Dictyostelium</taxon>
    </lineage>
</organism>
<dbReference type="PANTHER" id="PTHR46938">
    <property type="entry name" value="DISCOIDIN-1 SUBUNIT A-RELATED-RELATED"/>
    <property type="match status" value="1"/>
</dbReference>
<accession>F0ZX89</accession>
<dbReference type="AlphaFoldDB" id="F0ZX89"/>
<dbReference type="SUPFAM" id="SSF49785">
    <property type="entry name" value="Galactose-binding domain-like"/>
    <property type="match status" value="1"/>
</dbReference>
<dbReference type="InterPro" id="IPR008979">
    <property type="entry name" value="Galactose-bd-like_sf"/>
</dbReference>
<dbReference type="Gene3D" id="2.60.120.260">
    <property type="entry name" value="Galactose-binding domain-like"/>
    <property type="match status" value="1"/>
</dbReference>
<dbReference type="eggNOG" id="KOG2649">
    <property type="taxonomic scope" value="Eukaryota"/>
</dbReference>
<dbReference type="FunFam" id="2.60.40.2080:FF:000001">
    <property type="entry name" value="Discoidin-1 subunit A"/>
    <property type="match status" value="1"/>
</dbReference>